<evidence type="ECO:0000259" key="4">
    <source>
        <dbReference type="PROSITE" id="PS51832"/>
    </source>
</evidence>
<dbReference type="PROSITE" id="PS50887">
    <property type="entry name" value="GGDEF"/>
    <property type="match status" value="1"/>
</dbReference>
<dbReference type="Gene3D" id="1.10.3210.10">
    <property type="entry name" value="Hypothetical protein af1432"/>
    <property type="match status" value="1"/>
</dbReference>
<keyword evidence="1" id="KW-1133">Transmembrane helix</keyword>
<dbReference type="InterPro" id="IPR052020">
    <property type="entry name" value="Cyclic_di-GMP/3'3'-cGAMP_PDE"/>
</dbReference>
<dbReference type="NCBIfam" id="TIGR00254">
    <property type="entry name" value="GGDEF"/>
    <property type="match status" value="1"/>
</dbReference>
<dbReference type="Gene3D" id="3.30.70.270">
    <property type="match status" value="1"/>
</dbReference>
<feature type="domain" description="HD" evidence="3">
    <location>
        <begin position="500"/>
        <end position="622"/>
    </location>
</feature>
<keyword evidence="6" id="KW-1185">Reference proteome</keyword>
<feature type="transmembrane region" description="Helical" evidence="1">
    <location>
        <begin position="32"/>
        <end position="50"/>
    </location>
</feature>
<dbReference type="Pfam" id="PF13487">
    <property type="entry name" value="HD_5"/>
    <property type="match status" value="1"/>
</dbReference>
<dbReference type="AlphaFoldDB" id="A0A4R1BTE8"/>
<evidence type="ECO:0000259" key="2">
    <source>
        <dbReference type="PROSITE" id="PS50887"/>
    </source>
</evidence>
<organism evidence="5 6">
    <name type="scientific">Rubrobacter taiwanensis</name>
    <dbReference type="NCBI Taxonomy" id="185139"/>
    <lineage>
        <taxon>Bacteria</taxon>
        <taxon>Bacillati</taxon>
        <taxon>Actinomycetota</taxon>
        <taxon>Rubrobacteria</taxon>
        <taxon>Rubrobacterales</taxon>
        <taxon>Rubrobacteraceae</taxon>
        <taxon>Rubrobacter</taxon>
    </lineage>
</organism>
<comment type="caution">
    <text evidence="5">The sequence shown here is derived from an EMBL/GenBank/DDBJ whole genome shotgun (WGS) entry which is preliminary data.</text>
</comment>
<gene>
    <name evidence="5" type="ORF">E0L93_01670</name>
</gene>
<dbReference type="EMBL" id="SKBU01000003">
    <property type="protein sequence ID" value="TCJ20556.1"/>
    <property type="molecule type" value="Genomic_DNA"/>
</dbReference>
<sequence length="674" mass="72492">MPSTGLFRILLAFFLLLLLSRGAVEGGWLAYAAVVLAAGFGGMLAFGRPATLFRERLVIVLADALMAALLVAGTGGPASPLFPLFFLAALGIPWTASPGRMALGSLALPAGYLAAVGAAAGDPAAAVASGPLLWAALIGAFCAGSWFLGLEIAGLREHNARLARAHAHEKGSMERVREAVSRLSPMLAVSDLDGILRWAAGVAAEITRAPYAHVAALDKYRHQTVAGGEYDSYPSWWHPEIQRLVLRSAREGKVLRREGRAGELEGLTAIPLVSGTGEGWGAVVVAGAEVGPDQERVLKLLAGQVATAVERNSGEAPGGRDPVSGVPNQSSFQHVLRQELVREGSLTVLAVDIEHFRHYNSARGPKAGDELLRSIGRELERRQRRVFRLRDDEFAVILSGSSRLRAQRTARGIQRLVAELTSASGVPLRATVGYTLLEESDRDPDLVLDAVLGGLEQARSSPERVAELPVGARVRYPGGAQLTDVLLSLAEAADVRDSYTGGHMRAVARLSGLIGRELGLPPEEVEILTVAALLHDVGKIGIPDSILSKPGRLTPEEFEIVRTHPDLGVQILKFVRGLEPVLPAVRHHHERYDGRGYPDGLRGEEIPRMARIIFVADSYDAMVRDRAYRRGMPPEMVVEEIRRNAGTQFDPEVVRAFLRVFREETGHRSIGSAG</sequence>
<dbReference type="InterPro" id="IPR043128">
    <property type="entry name" value="Rev_trsase/Diguanyl_cyclase"/>
</dbReference>
<dbReference type="SUPFAM" id="SSF109604">
    <property type="entry name" value="HD-domain/PDEase-like"/>
    <property type="match status" value="1"/>
</dbReference>
<feature type="domain" description="GGDEF" evidence="2">
    <location>
        <begin position="344"/>
        <end position="470"/>
    </location>
</feature>
<dbReference type="PROSITE" id="PS51831">
    <property type="entry name" value="HD"/>
    <property type="match status" value="1"/>
</dbReference>
<keyword evidence="1" id="KW-0472">Membrane</keyword>
<dbReference type="PROSITE" id="PS51832">
    <property type="entry name" value="HD_GYP"/>
    <property type="match status" value="1"/>
</dbReference>
<dbReference type="Proteomes" id="UP000295244">
    <property type="component" value="Unassembled WGS sequence"/>
</dbReference>
<dbReference type="InterPro" id="IPR029787">
    <property type="entry name" value="Nucleotide_cyclase"/>
</dbReference>
<dbReference type="SUPFAM" id="SSF55073">
    <property type="entry name" value="Nucleotide cyclase"/>
    <property type="match status" value="1"/>
</dbReference>
<accession>A0A4R1BTE8</accession>
<dbReference type="SMART" id="SM00471">
    <property type="entry name" value="HDc"/>
    <property type="match status" value="1"/>
</dbReference>
<dbReference type="SMART" id="SM00267">
    <property type="entry name" value="GGDEF"/>
    <property type="match status" value="1"/>
</dbReference>
<evidence type="ECO:0000313" key="6">
    <source>
        <dbReference type="Proteomes" id="UP000295244"/>
    </source>
</evidence>
<evidence type="ECO:0000259" key="3">
    <source>
        <dbReference type="PROSITE" id="PS51831"/>
    </source>
</evidence>
<feature type="transmembrane region" description="Helical" evidence="1">
    <location>
        <begin position="103"/>
        <end position="120"/>
    </location>
</feature>
<dbReference type="RefSeq" id="WP_132687584.1">
    <property type="nucleotide sequence ID" value="NZ_SKBU01000003.1"/>
</dbReference>
<dbReference type="InterPro" id="IPR037522">
    <property type="entry name" value="HD_GYP_dom"/>
</dbReference>
<dbReference type="Pfam" id="PF00990">
    <property type="entry name" value="GGDEF"/>
    <property type="match status" value="1"/>
</dbReference>
<dbReference type="PANTHER" id="PTHR45228">
    <property type="entry name" value="CYCLIC DI-GMP PHOSPHODIESTERASE TM_0186-RELATED"/>
    <property type="match status" value="1"/>
</dbReference>
<reference evidence="5 6" key="1">
    <citation type="submission" date="2019-03" db="EMBL/GenBank/DDBJ databases">
        <title>Whole genome sequence of a novel Rubrobacter taiwanensis strain, isolated from Yellowstone National Park.</title>
        <authorList>
            <person name="Freed S."/>
            <person name="Ramaley R.F."/>
            <person name="Kyndt J.A."/>
        </authorList>
    </citation>
    <scope>NUCLEOTIDE SEQUENCE [LARGE SCALE GENOMIC DNA]</scope>
    <source>
        <strain evidence="5 6">Yellowstone</strain>
    </source>
</reference>
<feature type="transmembrane region" description="Helical" evidence="1">
    <location>
        <begin position="57"/>
        <end position="74"/>
    </location>
</feature>
<dbReference type="InterPro" id="IPR006674">
    <property type="entry name" value="HD_domain"/>
</dbReference>
<name>A0A4R1BTE8_9ACTN</name>
<dbReference type="CDD" id="cd00077">
    <property type="entry name" value="HDc"/>
    <property type="match status" value="1"/>
</dbReference>
<keyword evidence="1" id="KW-0812">Transmembrane</keyword>
<dbReference type="SUPFAM" id="SSF55781">
    <property type="entry name" value="GAF domain-like"/>
    <property type="match status" value="1"/>
</dbReference>
<proteinExistence type="predicted"/>
<evidence type="ECO:0000313" key="5">
    <source>
        <dbReference type="EMBL" id="TCJ20556.1"/>
    </source>
</evidence>
<dbReference type="OrthoDB" id="23692at2"/>
<protein>
    <submittedName>
        <fullName evidence="5">HD domain-containing protein</fullName>
    </submittedName>
</protein>
<feature type="domain" description="HD-GYP" evidence="4">
    <location>
        <begin position="478"/>
        <end position="673"/>
    </location>
</feature>
<dbReference type="PANTHER" id="PTHR45228:SF4">
    <property type="entry name" value="LIPOPROTEIN"/>
    <property type="match status" value="1"/>
</dbReference>
<feature type="transmembrane region" description="Helical" evidence="1">
    <location>
        <begin position="132"/>
        <end position="155"/>
    </location>
</feature>
<evidence type="ECO:0000256" key="1">
    <source>
        <dbReference type="SAM" id="Phobius"/>
    </source>
</evidence>
<dbReference type="InterPro" id="IPR000160">
    <property type="entry name" value="GGDEF_dom"/>
</dbReference>
<dbReference type="InterPro" id="IPR003607">
    <property type="entry name" value="HD/PDEase_dom"/>
</dbReference>